<dbReference type="EC" id="3.4.-.-" evidence="8"/>
<dbReference type="InterPro" id="IPR036590">
    <property type="entry name" value="SRAP-like"/>
</dbReference>
<evidence type="ECO:0000256" key="1">
    <source>
        <dbReference type="ARBA" id="ARBA00008136"/>
    </source>
</evidence>
<keyword evidence="6" id="KW-0238">DNA-binding</keyword>
<dbReference type="Pfam" id="PF02586">
    <property type="entry name" value="SRAP"/>
    <property type="match status" value="1"/>
</dbReference>
<sequence length="76" mass="8384">MVVAHGEHGYEAKALRWGLIPAWAKDPKTGAKTINAGAETGASRTAFRNAFKKRRCLVPASGYFEWRVKEGDLHIS</sequence>
<dbReference type="SUPFAM" id="SSF143081">
    <property type="entry name" value="BB1717-like"/>
    <property type="match status" value="1"/>
</dbReference>
<name>A0ABX0QCI8_9GAMM</name>
<dbReference type="Gene3D" id="3.90.1680.10">
    <property type="entry name" value="SOS response associated peptidase-like"/>
    <property type="match status" value="1"/>
</dbReference>
<keyword evidence="5" id="KW-0190">Covalent protein-DNA linkage</keyword>
<organism evidence="9 10">
    <name type="scientific">Luteibacter jiangsuensis</name>
    <dbReference type="NCBI Taxonomy" id="637577"/>
    <lineage>
        <taxon>Bacteria</taxon>
        <taxon>Pseudomonadati</taxon>
        <taxon>Pseudomonadota</taxon>
        <taxon>Gammaproteobacteria</taxon>
        <taxon>Lysobacterales</taxon>
        <taxon>Rhodanobacteraceae</taxon>
        <taxon>Luteibacter</taxon>
    </lineage>
</organism>
<evidence type="ECO:0000256" key="8">
    <source>
        <dbReference type="RuleBase" id="RU364100"/>
    </source>
</evidence>
<keyword evidence="2 8" id="KW-0645">Protease</keyword>
<reference evidence="9 10" key="1">
    <citation type="journal article" date="2011" name="Curr. Microbiol.">
        <title>Luteibacter jiangsuensis sp. nov.: a methamidophos-degrading bacterium isolated from a methamidophos-manufacturing factory.</title>
        <authorList>
            <person name="Wang L."/>
            <person name="Wang G.L."/>
            <person name="Li S.P."/>
            <person name="Jiang J.D."/>
        </authorList>
    </citation>
    <scope>NUCLEOTIDE SEQUENCE [LARGE SCALE GENOMIC DNA]</scope>
    <source>
        <strain evidence="9 10">CGMCC 1.10133</strain>
    </source>
</reference>
<evidence type="ECO:0000313" key="10">
    <source>
        <dbReference type="Proteomes" id="UP001429601"/>
    </source>
</evidence>
<keyword evidence="4 8" id="KW-0378">Hydrolase</keyword>
<dbReference type="EMBL" id="JAAQQR010000016">
    <property type="protein sequence ID" value="NID07032.1"/>
    <property type="molecule type" value="Genomic_DNA"/>
</dbReference>
<keyword evidence="3" id="KW-0227">DNA damage</keyword>
<evidence type="ECO:0000256" key="5">
    <source>
        <dbReference type="ARBA" id="ARBA00023124"/>
    </source>
</evidence>
<dbReference type="PANTHER" id="PTHR13604">
    <property type="entry name" value="DC12-RELATED"/>
    <property type="match status" value="1"/>
</dbReference>
<comment type="caution">
    <text evidence="9">The sequence shown here is derived from an EMBL/GenBank/DDBJ whole genome shotgun (WGS) entry which is preliminary data.</text>
</comment>
<comment type="similarity">
    <text evidence="1 8">Belongs to the SOS response-associated peptidase family.</text>
</comment>
<evidence type="ECO:0000256" key="3">
    <source>
        <dbReference type="ARBA" id="ARBA00022763"/>
    </source>
</evidence>
<protein>
    <recommendedName>
        <fullName evidence="8">Abasic site processing protein</fullName>
        <ecNumber evidence="8">3.4.-.-</ecNumber>
    </recommendedName>
</protein>
<keyword evidence="10" id="KW-1185">Reference proteome</keyword>
<dbReference type="Proteomes" id="UP001429601">
    <property type="component" value="Unassembled WGS sequence"/>
</dbReference>
<proteinExistence type="inferred from homology"/>
<keyword evidence="7" id="KW-0456">Lyase</keyword>
<evidence type="ECO:0000256" key="4">
    <source>
        <dbReference type="ARBA" id="ARBA00022801"/>
    </source>
</evidence>
<evidence type="ECO:0000256" key="6">
    <source>
        <dbReference type="ARBA" id="ARBA00023125"/>
    </source>
</evidence>
<evidence type="ECO:0000256" key="2">
    <source>
        <dbReference type="ARBA" id="ARBA00022670"/>
    </source>
</evidence>
<gene>
    <name evidence="9" type="ORF">HBF26_19290</name>
</gene>
<accession>A0ABX0QCI8</accession>
<dbReference type="RefSeq" id="WP_167129834.1">
    <property type="nucleotide sequence ID" value="NZ_JAAQQR010000016.1"/>
</dbReference>
<dbReference type="InterPro" id="IPR003738">
    <property type="entry name" value="SRAP"/>
</dbReference>
<evidence type="ECO:0000313" key="9">
    <source>
        <dbReference type="EMBL" id="NID07032.1"/>
    </source>
</evidence>
<evidence type="ECO:0000256" key="7">
    <source>
        <dbReference type="ARBA" id="ARBA00023239"/>
    </source>
</evidence>
<dbReference type="PANTHER" id="PTHR13604:SF0">
    <property type="entry name" value="ABASIC SITE PROCESSING PROTEIN HMCES"/>
    <property type="match status" value="1"/>
</dbReference>